<name>A0ACB9T7K0_HOLOL</name>
<organism evidence="1 2">
    <name type="scientific">Holotrichia oblita</name>
    <name type="common">Chafer beetle</name>
    <dbReference type="NCBI Taxonomy" id="644536"/>
    <lineage>
        <taxon>Eukaryota</taxon>
        <taxon>Metazoa</taxon>
        <taxon>Ecdysozoa</taxon>
        <taxon>Arthropoda</taxon>
        <taxon>Hexapoda</taxon>
        <taxon>Insecta</taxon>
        <taxon>Pterygota</taxon>
        <taxon>Neoptera</taxon>
        <taxon>Endopterygota</taxon>
        <taxon>Coleoptera</taxon>
        <taxon>Polyphaga</taxon>
        <taxon>Scarabaeiformia</taxon>
        <taxon>Scarabaeidae</taxon>
        <taxon>Melolonthinae</taxon>
        <taxon>Holotrichia</taxon>
    </lineage>
</organism>
<dbReference type="EMBL" id="CM043018">
    <property type="protein sequence ID" value="KAI4462777.1"/>
    <property type="molecule type" value="Genomic_DNA"/>
</dbReference>
<sequence length="109" mass="12158">MTTCTIRGIPVSFPFEPYPLQKAYMEKVIDCLQNETNGVLESPTGTGKTLSLLCSSLAWLSMKKAQLRLTMQNPEMEEASEFMKSLNNDLGKKLGNNSNSGQTFFIFQP</sequence>
<keyword evidence="1" id="KW-0067">ATP-binding</keyword>
<keyword evidence="2" id="KW-1185">Reference proteome</keyword>
<keyword evidence="1" id="KW-0347">Helicase</keyword>
<accession>A0ACB9T7K0</accession>
<reference evidence="1" key="1">
    <citation type="submission" date="2022-04" db="EMBL/GenBank/DDBJ databases">
        <title>Chromosome-scale genome assembly of Holotrichia oblita Faldermann.</title>
        <authorList>
            <person name="Rongchong L."/>
        </authorList>
    </citation>
    <scope>NUCLEOTIDE SEQUENCE</scope>
    <source>
        <strain evidence="1">81SQS9</strain>
    </source>
</reference>
<evidence type="ECO:0000313" key="1">
    <source>
        <dbReference type="EMBL" id="KAI4462777.1"/>
    </source>
</evidence>
<evidence type="ECO:0000313" key="2">
    <source>
        <dbReference type="Proteomes" id="UP001056778"/>
    </source>
</evidence>
<dbReference type="Proteomes" id="UP001056778">
    <property type="component" value="Chromosome 4"/>
</dbReference>
<comment type="caution">
    <text evidence="1">The sequence shown here is derived from an EMBL/GenBank/DDBJ whole genome shotgun (WGS) entry which is preliminary data.</text>
</comment>
<protein>
    <submittedName>
        <fullName evidence="1">Dna repair dead helicase rad3/xp-d subfamily member</fullName>
    </submittedName>
</protein>
<gene>
    <name evidence="1" type="ORF">MML48_4g00020521</name>
</gene>
<keyword evidence="1" id="KW-0378">Hydrolase</keyword>
<proteinExistence type="predicted"/>
<keyword evidence="1" id="KW-0547">Nucleotide-binding</keyword>